<evidence type="ECO:0000313" key="10">
    <source>
        <dbReference type="EMBL" id="PMB75623.1"/>
    </source>
</evidence>
<feature type="transmembrane region" description="Helical" evidence="8">
    <location>
        <begin position="223"/>
        <end position="243"/>
    </location>
</feature>
<feature type="transmembrane region" description="Helical" evidence="8">
    <location>
        <begin position="134"/>
        <end position="153"/>
    </location>
</feature>
<feature type="transmembrane region" description="Helical" evidence="8">
    <location>
        <begin position="250"/>
        <end position="269"/>
    </location>
</feature>
<evidence type="ECO:0000256" key="2">
    <source>
        <dbReference type="ARBA" id="ARBA00009843"/>
    </source>
</evidence>
<dbReference type="InterPro" id="IPR004680">
    <property type="entry name" value="Cit_transptr-like_dom"/>
</dbReference>
<evidence type="ECO:0000256" key="5">
    <source>
        <dbReference type="ARBA" id="ARBA00022692"/>
    </source>
</evidence>
<feature type="transmembrane region" description="Helical" evidence="8">
    <location>
        <begin position="174"/>
        <end position="197"/>
    </location>
</feature>
<feature type="transmembrane region" description="Helical" evidence="8">
    <location>
        <begin position="28"/>
        <end position="49"/>
    </location>
</feature>
<dbReference type="Pfam" id="PF03600">
    <property type="entry name" value="CitMHS"/>
    <property type="match status" value="1"/>
</dbReference>
<evidence type="ECO:0000256" key="6">
    <source>
        <dbReference type="ARBA" id="ARBA00022989"/>
    </source>
</evidence>
<keyword evidence="5 8" id="KW-0812">Transmembrane</keyword>
<dbReference type="EMBL" id="PNIM01000010">
    <property type="protein sequence ID" value="PMB75623.1"/>
    <property type="molecule type" value="Genomic_DNA"/>
</dbReference>
<keyword evidence="7 8" id="KW-0472">Membrane</keyword>
<evidence type="ECO:0000256" key="3">
    <source>
        <dbReference type="ARBA" id="ARBA00022448"/>
    </source>
</evidence>
<feature type="transmembrane region" description="Helical" evidence="8">
    <location>
        <begin position="405"/>
        <end position="423"/>
    </location>
</feature>
<accession>A0A2J6N337</accession>
<proteinExistence type="inferred from homology"/>
<dbReference type="Proteomes" id="UP000237153">
    <property type="component" value="Unassembled WGS sequence"/>
</dbReference>
<feature type="transmembrane region" description="Helical" evidence="8">
    <location>
        <begin position="6"/>
        <end position="21"/>
    </location>
</feature>
<evidence type="ECO:0000256" key="7">
    <source>
        <dbReference type="ARBA" id="ARBA00023136"/>
    </source>
</evidence>
<reference evidence="10 11" key="1">
    <citation type="submission" date="2018-01" db="EMBL/GenBank/DDBJ databases">
        <title>Metagenomic assembled genomes from two thermal pools in the Uzon Caldera, Kamchatka, Russia.</title>
        <authorList>
            <person name="Wilkins L."/>
            <person name="Ettinger C."/>
        </authorList>
    </citation>
    <scope>NUCLEOTIDE SEQUENCE [LARGE SCALE GENOMIC DNA]</scope>
    <source>
        <strain evidence="10">ZAV-06</strain>
    </source>
</reference>
<dbReference type="PRINTS" id="PR00758">
    <property type="entry name" value="ARSENICPUMP"/>
</dbReference>
<comment type="subcellular location">
    <subcellularLocation>
        <location evidence="1">Cell membrane</location>
        <topology evidence="1">Multi-pass membrane protein</topology>
    </subcellularLocation>
</comment>
<dbReference type="InterPro" id="IPR000802">
    <property type="entry name" value="Arsenical_pump_ArsB"/>
</dbReference>
<keyword evidence="4" id="KW-1003">Cell membrane</keyword>
<feature type="transmembrane region" description="Helical" evidence="8">
    <location>
        <begin position="281"/>
        <end position="298"/>
    </location>
</feature>
<sequence length="428" mass="47677">MVIHTLIAWAILILLVFFLIFRSKYPNIPVWSFMSFLAFLSVAGGLVNIEEIPSAIDLNVIFFLIGMFSIIALAESSGLLDLLSHYVISKFKSTYAAIIGTFAFFGLLTSVAVNDTMAVMAPPIVYFISKHLKIPYRQLLILLAFSITIGSVMTPMGNPQNVLIAIGSRMSAPFIYFIEYLFLPTIINLVITSFLVIKIYKIPNNSIDIGTIPEEKIKNKKDAILAAIGIFSVIVAMIVNDILRVMGKPSIEQIGFIPFIIASSLYFFVSEPRSLIKEVDWGTIIFFITMFIAMDGVWKSGVASELLRVFIPSKPSDTIAPVLISIISIILSQLFSNVPFVKLFMDYMRELGYTANNIVPWISLAMSSTIAGNLTLFGAASNIIILEISESRYKETIPFSEFFKIGFPVTLLNLTIYLLYIYLTSYSP</sequence>
<feature type="transmembrane region" description="Helical" evidence="8">
    <location>
        <begin position="61"/>
        <end position="83"/>
    </location>
</feature>
<dbReference type="AlphaFoldDB" id="A0A2J6N337"/>
<protein>
    <submittedName>
        <fullName evidence="10">Anion transporter</fullName>
    </submittedName>
</protein>
<gene>
    <name evidence="10" type="ORF">C0188_02580</name>
</gene>
<keyword evidence="3" id="KW-0813">Transport</keyword>
<comment type="similarity">
    <text evidence="2">Belongs to the CitM (TC 2.A.11) transporter family.</text>
</comment>
<evidence type="ECO:0000313" key="11">
    <source>
        <dbReference type="Proteomes" id="UP000237153"/>
    </source>
</evidence>
<organism evidence="10 11">
    <name type="scientific">Fervidicoccus fontis</name>
    <dbReference type="NCBI Taxonomy" id="683846"/>
    <lineage>
        <taxon>Archaea</taxon>
        <taxon>Thermoproteota</taxon>
        <taxon>Thermoprotei</taxon>
        <taxon>Fervidicoccales</taxon>
        <taxon>Fervidicoccaceae</taxon>
        <taxon>Fervidicoccus</taxon>
    </lineage>
</organism>
<feature type="transmembrane region" description="Helical" evidence="8">
    <location>
        <begin position="319"/>
        <end position="338"/>
    </location>
</feature>
<feature type="transmembrane region" description="Helical" evidence="8">
    <location>
        <begin position="95"/>
        <end position="114"/>
    </location>
</feature>
<dbReference type="GO" id="GO:0015105">
    <property type="term" value="F:arsenite transmembrane transporter activity"/>
    <property type="evidence" value="ECO:0007669"/>
    <property type="project" value="InterPro"/>
</dbReference>
<feature type="domain" description="Citrate transporter-like" evidence="9">
    <location>
        <begin position="23"/>
        <end position="371"/>
    </location>
</feature>
<dbReference type="PANTHER" id="PTHR43302">
    <property type="entry name" value="TRANSPORTER ARSB-RELATED"/>
    <property type="match status" value="1"/>
</dbReference>
<evidence type="ECO:0000256" key="1">
    <source>
        <dbReference type="ARBA" id="ARBA00004651"/>
    </source>
</evidence>
<evidence type="ECO:0000256" key="8">
    <source>
        <dbReference type="SAM" id="Phobius"/>
    </source>
</evidence>
<dbReference type="GO" id="GO:0005886">
    <property type="term" value="C:plasma membrane"/>
    <property type="evidence" value="ECO:0007669"/>
    <property type="project" value="UniProtKB-SubCell"/>
</dbReference>
<evidence type="ECO:0000256" key="4">
    <source>
        <dbReference type="ARBA" id="ARBA00022475"/>
    </source>
</evidence>
<evidence type="ECO:0000259" key="9">
    <source>
        <dbReference type="Pfam" id="PF03600"/>
    </source>
</evidence>
<comment type="caution">
    <text evidence="10">The sequence shown here is derived from an EMBL/GenBank/DDBJ whole genome shotgun (WGS) entry which is preliminary data.</text>
</comment>
<name>A0A2J6N337_9CREN</name>
<keyword evidence="6 8" id="KW-1133">Transmembrane helix</keyword>
<dbReference type="PANTHER" id="PTHR43302:SF5">
    <property type="entry name" value="TRANSPORTER ARSB-RELATED"/>
    <property type="match status" value="1"/>
</dbReference>